<evidence type="ECO:0000313" key="1">
    <source>
        <dbReference type="EMBL" id="RLV75949.1"/>
    </source>
</evidence>
<dbReference type="Proteomes" id="UP000281594">
    <property type="component" value="Unassembled WGS sequence"/>
</dbReference>
<dbReference type="Gene3D" id="1.10.1040.10">
    <property type="entry name" value="N-(1-d-carboxylethyl)-l-norvaline Dehydrogenase, domain 2"/>
    <property type="match status" value="1"/>
</dbReference>
<sequence>MGATLLFHLGAGERGLEAFCERYADSFNRWFDDLGRPHLDEATSRRLVDGLRPISESHPIDALSRRRDALLTELITAARGHAAPGAR</sequence>
<gene>
    <name evidence="1" type="ORF">D3C57_142025</name>
</gene>
<dbReference type="InterPro" id="IPR013328">
    <property type="entry name" value="6PGD_dom2"/>
</dbReference>
<dbReference type="EMBL" id="QYCY01000002">
    <property type="protein sequence ID" value="RLV75949.1"/>
    <property type="molecule type" value="Genomic_DNA"/>
</dbReference>
<dbReference type="AlphaFoldDB" id="A0A0A0N3C4"/>
<protein>
    <submittedName>
        <fullName evidence="1">Uncharacterized protein</fullName>
    </submittedName>
</protein>
<dbReference type="RefSeq" id="WP_020865364.1">
    <property type="nucleotide sequence ID" value="NC_022785.1"/>
</dbReference>
<name>A0A0A0N3C4_STRRN</name>
<dbReference type="HOGENOM" id="CLU_2482028_0_0_11"/>
<evidence type="ECO:0000313" key="2">
    <source>
        <dbReference type="Proteomes" id="UP000281594"/>
    </source>
</evidence>
<reference evidence="1 2" key="1">
    <citation type="journal article" date="2018" name="J. Biol. Chem.">
        <title>Discovery of the actinoplanic acid pathway in Streptomyces rapamycinicus reveals a genetically conserved synergism with rapamycin.</title>
        <authorList>
            <person name="Mrak P."/>
            <person name="Krastel P."/>
            <person name="Pivk Lukancic P."/>
            <person name="Tao J."/>
            <person name="Pistorius D."/>
            <person name="Moore C.M."/>
        </authorList>
    </citation>
    <scope>NUCLEOTIDE SEQUENCE [LARGE SCALE GENOMIC DNA]</scope>
    <source>
        <strain evidence="1 2">NRRL 5491</strain>
    </source>
</reference>
<dbReference type="KEGG" id="src:M271_01655"/>
<comment type="caution">
    <text evidence="1">The sequence shown here is derived from an EMBL/GenBank/DDBJ whole genome shotgun (WGS) entry which is preliminary data.</text>
</comment>
<accession>A0A0A0N3C4</accession>
<proteinExistence type="predicted"/>
<dbReference type="STRING" id="1343740.M271_01655"/>
<organism evidence="1 2">
    <name type="scientific">Streptomyces rapamycinicus (strain ATCC 29253 / DSM 41530 / NRRL 5491 / AYB-994)</name>
    <name type="common">Streptomyces hygroscopicus (strain ATCC 29253)</name>
    <dbReference type="NCBI Taxonomy" id="1343740"/>
    <lineage>
        <taxon>Bacteria</taxon>
        <taxon>Bacillati</taxon>
        <taxon>Actinomycetota</taxon>
        <taxon>Actinomycetes</taxon>
        <taxon>Kitasatosporales</taxon>
        <taxon>Streptomycetaceae</taxon>
        <taxon>Streptomyces</taxon>
        <taxon>Streptomyces violaceusniger group</taxon>
    </lineage>
</organism>